<reference evidence="2" key="1">
    <citation type="submission" date="2014-09" db="EMBL/GenBank/DDBJ databases">
        <authorList>
            <person name="Magalhaes I.L.F."/>
            <person name="Oliveira U."/>
            <person name="Santos F.R."/>
            <person name="Vidigal T.H.D.A."/>
            <person name="Brescovit A.D."/>
            <person name="Santos A.J."/>
        </authorList>
    </citation>
    <scope>NUCLEOTIDE SEQUENCE</scope>
    <source>
        <tissue evidence="2">Shoot tissue taken approximately 20 cm above the soil surface</tissue>
    </source>
</reference>
<sequence>MASHHALRLRPLLSTARPTPPRAAAARRGPAPAFLIVRCSSAGAPSAAQALKINSIPTKPVEGQKTGTSGLRKKVHHFSVSELCRIQWALFFGNVVCPISLNRWWTAVADPEKNVIDVTTTTTPFGIAPDPWISWIRVFVASEIYGSGTVG</sequence>
<accession>A0A0A9EGA3</accession>
<dbReference type="EMBL" id="GBRH01198106">
    <property type="protein sequence ID" value="JAD99789.1"/>
    <property type="molecule type" value="Transcribed_RNA"/>
</dbReference>
<dbReference type="AlphaFoldDB" id="A0A0A9EGA3"/>
<name>A0A0A9EGA3_ARUDO</name>
<proteinExistence type="predicted"/>
<evidence type="ECO:0000313" key="2">
    <source>
        <dbReference type="EMBL" id="JAD99789.1"/>
    </source>
</evidence>
<evidence type="ECO:0000256" key="1">
    <source>
        <dbReference type="SAM" id="MobiDB-lite"/>
    </source>
</evidence>
<protein>
    <submittedName>
        <fullName evidence="2">Uncharacterized protein</fullName>
    </submittedName>
</protein>
<reference evidence="2" key="2">
    <citation type="journal article" date="2015" name="Data Brief">
        <title>Shoot transcriptome of the giant reed, Arundo donax.</title>
        <authorList>
            <person name="Barrero R.A."/>
            <person name="Guerrero F.D."/>
            <person name="Moolhuijzen P."/>
            <person name="Goolsby J.A."/>
            <person name="Tidwell J."/>
            <person name="Bellgard S.E."/>
            <person name="Bellgard M.I."/>
        </authorList>
    </citation>
    <scope>NUCLEOTIDE SEQUENCE</scope>
    <source>
        <tissue evidence="2">Shoot tissue taken approximately 20 cm above the soil surface</tissue>
    </source>
</reference>
<organism evidence="2">
    <name type="scientific">Arundo donax</name>
    <name type="common">Giant reed</name>
    <name type="synonym">Donax arundinaceus</name>
    <dbReference type="NCBI Taxonomy" id="35708"/>
    <lineage>
        <taxon>Eukaryota</taxon>
        <taxon>Viridiplantae</taxon>
        <taxon>Streptophyta</taxon>
        <taxon>Embryophyta</taxon>
        <taxon>Tracheophyta</taxon>
        <taxon>Spermatophyta</taxon>
        <taxon>Magnoliopsida</taxon>
        <taxon>Liliopsida</taxon>
        <taxon>Poales</taxon>
        <taxon>Poaceae</taxon>
        <taxon>PACMAD clade</taxon>
        <taxon>Arundinoideae</taxon>
        <taxon>Arundineae</taxon>
        <taxon>Arundo</taxon>
    </lineage>
</organism>
<feature type="region of interest" description="Disordered" evidence="1">
    <location>
        <begin position="1"/>
        <end position="27"/>
    </location>
</feature>